<evidence type="ECO:0000256" key="1">
    <source>
        <dbReference type="SAM" id="MobiDB-lite"/>
    </source>
</evidence>
<proteinExistence type="predicted"/>
<feature type="region of interest" description="Disordered" evidence="1">
    <location>
        <begin position="293"/>
        <end position="332"/>
    </location>
</feature>
<keyword evidence="2" id="KW-1133">Transmembrane helix</keyword>
<feature type="compositionally biased region" description="Low complexity" evidence="1">
    <location>
        <begin position="100"/>
        <end position="113"/>
    </location>
</feature>
<name>A0A9P3LI06_9APHY</name>
<feature type="region of interest" description="Disordered" evidence="1">
    <location>
        <begin position="424"/>
        <end position="487"/>
    </location>
</feature>
<keyword evidence="3" id="KW-0732">Signal</keyword>
<feature type="compositionally biased region" description="Low complexity" evidence="1">
    <location>
        <begin position="293"/>
        <end position="306"/>
    </location>
</feature>
<accession>A0A9P3LI06</accession>
<keyword evidence="2" id="KW-0812">Transmembrane</keyword>
<protein>
    <submittedName>
        <fullName evidence="4">Uncharacterized protein</fullName>
    </submittedName>
</protein>
<feature type="compositionally biased region" description="Low complexity" evidence="1">
    <location>
        <begin position="321"/>
        <end position="332"/>
    </location>
</feature>
<feature type="compositionally biased region" description="Polar residues" evidence="1">
    <location>
        <begin position="578"/>
        <end position="592"/>
    </location>
</feature>
<feature type="compositionally biased region" description="Basic and acidic residues" evidence="1">
    <location>
        <begin position="153"/>
        <end position="165"/>
    </location>
</feature>
<feature type="compositionally biased region" description="Acidic residues" evidence="1">
    <location>
        <begin position="129"/>
        <end position="138"/>
    </location>
</feature>
<dbReference type="EMBL" id="BPQB01000050">
    <property type="protein sequence ID" value="GJE95593.1"/>
    <property type="molecule type" value="Genomic_DNA"/>
</dbReference>
<dbReference type="Gene3D" id="2.60.120.260">
    <property type="entry name" value="Galactose-binding domain-like"/>
    <property type="match status" value="1"/>
</dbReference>
<feature type="region of interest" description="Disordered" evidence="1">
    <location>
        <begin position="514"/>
        <end position="654"/>
    </location>
</feature>
<keyword evidence="2" id="KW-0472">Membrane</keyword>
<reference evidence="4 5" key="1">
    <citation type="submission" date="2021-08" db="EMBL/GenBank/DDBJ databases">
        <title>Draft Genome Sequence of Phanerochaete sordida strain YK-624.</title>
        <authorList>
            <person name="Mori T."/>
            <person name="Dohra H."/>
            <person name="Suzuki T."/>
            <person name="Kawagishi H."/>
            <person name="Hirai H."/>
        </authorList>
    </citation>
    <scope>NUCLEOTIDE SEQUENCE [LARGE SCALE GENOMIC DNA]</scope>
    <source>
        <strain evidence="4 5">YK-624</strain>
    </source>
</reference>
<dbReference type="AlphaFoldDB" id="A0A9P3LI06"/>
<gene>
    <name evidence="4" type="ORF">PsYK624_117790</name>
</gene>
<comment type="caution">
    <text evidence="4">The sequence shown here is derived from an EMBL/GenBank/DDBJ whole genome shotgun (WGS) entry which is preliminary data.</text>
</comment>
<organism evidence="4 5">
    <name type="scientific">Phanerochaete sordida</name>
    <dbReference type="NCBI Taxonomy" id="48140"/>
    <lineage>
        <taxon>Eukaryota</taxon>
        <taxon>Fungi</taxon>
        <taxon>Dikarya</taxon>
        <taxon>Basidiomycota</taxon>
        <taxon>Agaricomycotina</taxon>
        <taxon>Agaricomycetes</taxon>
        <taxon>Polyporales</taxon>
        <taxon>Phanerochaetaceae</taxon>
        <taxon>Phanerochaete</taxon>
    </lineage>
</organism>
<feature type="compositionally biased region" description="Pro residues" evidence="1">
    <location>
        <begin position="523"/>
        <end position="543"/>
    </location>
</feature>
<feature type="signal peptide" evidence="3">
    <location>
        <begin position="1"/>
        <end position="22"/>
    </location>
</feature>
<evidence type="ECO:0000256" key="2">
    <source>
        <dbReference type="SAM" id="Phobius"/>
    </source>
</evidence>
<feature type="compositionally biased region" description="Polar residues" evidence="1">
    <location>
        <begin position="603"/>
        <end position="612"/>
    </location>
</feature>
<dbReference type="OrthoDB" id="3265715at2759"/>
<sequence>MKSPSYAIFCLLVATLLGPAPTTRVAYWPRSADYWAIAQPVNITIDDSSSLIAYSGNNTWRASNVPCTTCLAPNGRMAYAGTWHDGTHVLPTIDNDDLNTTTSGGSQQTATTGGAAGGDNDKGDGDGNGGDEDAEKGDDDDKKGGGKGPQRRRGLEGGRRLRRQDTIVSNPFFTPNLDSDDPGFVDKAVSVEFNFTGSAIYVFAIMPMFAAPANTTPTFMNLTYTFDSQPAGAFLHTGSASAPNTSYSPSVLVFQKSGLPETPHSLTVSVGPDSVFLLDYIVYTEDNDYLVSTGNTTNGGSPSNTTVSAPVGAAHASPSPSVSQTTASAGASSSKSHNVATFAGAVGGSVGLLAVLALSLAFSLYRRRMRARRRDRAYREARRETSSIATFHTDASEDGPPMQGPVPFVPRYFPGTVVNVAPPPYAPPAEPSNEPTSALLGTPETPTPTMLWSSRRTGGVAGDSDSYAEHAPPTPPVPSLYGDSEDGFYAPPPSFQVAIATPVPAILAGLSGVASPVASSTSPSPPSPPASPVIPLLPPPPSSRPASLLTPDAEAAAGPSTPGVHTPVMRMTVMRPAASSTSLRSLHPQSAEGTALGPDADTHSITRSSSESLRGEATAAGRAPPRLSIGESQGGSGSQAQESRSEGESGAAHQ</sequence>
<feature type="transmembrane region" description="Helical" evidence="2">
    <location>
        <begin position="342"/>
        <end position="365"/>
    </location>
</feature>
<feature type="region of interest" description="Disordered" evidence="1">
    <location>
        <begin position="94"/>
        <end position="174"/>
    </location>
</feature>
<feature type="compositionally biased region" description="Polar residues" evidence="1">
    <location>
        <begin position="447"/>
        <end position="456"/>
    </location>
</feature>
<dbReference type="Proteomes" id="UP000703269">
    <property type="component" value="Unassembled WGS sequence"/>
</dbReference>
<feature type="compositionally biased region" description="Low complexity" evidence="1">
    <location>
        <begin position="638"/>
        <end position="654"/>
    </location>
</feature>
<keyword evidence="5" id="KW-1185">Reference proteome</keyword>
<evidence type="ECO:0000256" key="3">
    <source>
        <dbReference type="SAM" id="SignalP"/>
    </source>
</evidence>
<feature type="chain" id="PRO_5040240476" evidence="3">
    <location>
        <begin position="23"/>
        <end position="654"/>
    </location>
</feature>
<evidence type="ECO:0000313" key="4">
    <source>
        <dbReference type="EMBL" id="GJE95593.1"/>
    </source>
</evidence>
<evidence type="ECO:0000313" key="5">
    <source>
        <dbReference type="Proteomes" id="UP000703269"/>
    </source>
</evidence>